<dbReference type="Proteomes" id="UP000469559">
    <property type="component" value="Unassembled WGS sequence"/>
</dbReference>
<accession>A0A8T9B941</accession>
<comment type="caution">
    <text evidence="1">The sequence shown here is derived from an EMBL/GenBank/DDBJ whole genome shotgun (WGS) entry which is preliminary data.</text>
</comment>
<proteinExistence type="predicted"/>
<protein>
    <submittedName>
        <fullName evidence="1">Uncharacterized protein</fullName>
    </submittedName>
</protein>
<gene>
    <name evidence="1" type="ORF">LARI1_G004749</name>
</gene>
<dbReference type="OrthoDB" id="5104994at2759"/>
<name>A0A8T9B941_9HELO</name>
<evidence type="ECO:0000313" key="2">
    <source>
        <dbReference type="Proteomes" id="UP000469559"/>
    </source>
</evidence>
<organism evidence="1 2">
    <name type="scientific">Lachnellula arida</name>
    <dbReference type="NCBI Taxonomy" id="1316785"/>
    <lineage>
        <taxon>Eukaryota</taxon>
        <taxon>Fungi</taxon>
        <taxon>Dikarya</taxon>
        <taxon>Ascomycota</taxon>
        <taxon>Pezizomycotina</taxon>
        <taxon>Leotiomycetes</taxon>
        <taxon>Helotiales</taxon>
        <taxon>Lachnaceae</taxon>
        <taxon>Lachnellula</taxon>
    </lineage>
</organism>
<keyword evidence="2" id="KW-1185">Reference proteome</keyword>
<sequence>MENNPQAASFPAEISLQVIQNLFASERLCIPAIFDQCHNQWNCKYFHLCASRKYYPLKPNSYLSSISPLLYEEGHKFFFRHNIFVLNMTPALYSADPDVPRTTATESDSALWKSARDPRTLELLKFVEPPLSAQEVSHTSNPPRLMERFGGSIRHLAGNGHSRLTGRRCPTSRPFVLICSRTRGGGESEDAETPEEYDQKLSEGALSMECLNLKRLILVGLCSQLYYHNEDHKRRMEKLFGKCVAKGVKIEFLDREHTEKYYHPW</sequence>
<evidence type="ECO:0000313" key="1">
    <source>
        <dbReference type="EMBL" id="TVY15901.1"/>
    </source>
</evidence>
<dbReference type="EMBL" id="QGMF01000435">
    <property type="protein sequence ID" value="TVY15901.1"/>
    <property type="molecule type" value="Genomic_DNA"/>
</dbReference>
<reference evidence="1 2" key="1">
    <citation type="submission" date="2018-05" db="EMBL/GenBank/DDBJ databases">
        <title>Whole genome sequencing for identification of molecular markers to develop diagnostic detection tools for the regulated plant pathogen Lachnellula willkommii.</title>
        <authorList>
            <person name="Giroux E."/>
            <person name="Bilodeau G."/>
        </authorList>
    </citation>
    <scope>NUCLEOTIDE SEQUENCE [LARGE SCALE GENOMIC DNA]</scope>
    <source>
        <strain evidence="1 2">CBS 203.66</strain>
    </source>
</reference>
<dbReference type="AlphaFoldDB" id="A0A8T9B941"/>